<dbReference type="AlphaFoldDB" id="A0AAE1K8A9"/>
<proteinExistence type="predicted"/>
<evidence type="ECO:0000313" key="1">
    <source>
        <dbReference type="EMBL" id="KAK3865493.1"/>
    </source>
</evidence>
<dbReference type="Proteomes" id="UP001286313">
    <property type="component" value="Unassembled WGS sequence"/>
</dbReference>
<evidence type="ECO:0000313" key="2">
    <source>
        <dbReference type="Proteomes" id="UP001286313"/>
    </source>
</evidence>
<gene>
    <name evidence="1" type="ORF">Pcinc_028903</name>
</gene>
<protein>
    <submittedName>
        <fullName evidence="1">Uncharacterized protein</fullName>
    </submittedName>
</protein>
<dbReference type="EMBL" id="JAWQEG010003573">
    <property type="protein sequence ID" value="KAK3865493.1"/>
    <property type="molecule type" value="Genomic_DNA"/>
</dbReference>
<accession>A0AAE1K8A9</accession>
<organism evidence="1 2">
    <name type="scientific">Petrolisthes cinctipes</name>
    <name type="common">Flat porcelain crab</name>
    <dbReference type="NCBI Taxonomy" id="88211"/>
    <lineage>
        <taxon>Eukaryota</taxon>
        <taxon>Metazoa</taxon>
        <taxon>Ecdysozoa</taxon>
        <taxon>Arthropoda</taxon>
        <taxon>Crustacea</taxon>
        <taxon>Multicrustacea</taxon>
        <taxon>Malacostraca</taxon>
        <taxon>Eumalacostraca</taxon>
        <taxon>Eucarida</taxon>
        <taxon>Decapoda</taxon>
        <taxon>Pleocyemata</taxon>
        <taxon>Anomura</taxon>
        <taxon>Galatheoidea</taxon>
        <taxon>Porcellanidae</taxon>
        <taxon>Petrolisthes</taxon>
    </lineage>
</organism>
<keyword evidence="2" id="KW-1185">Reference proteome</keyword>
<reference evidence="1" key="1">
    <citation type="submission" date="2023-10" db="EMBL/GenBank/DDBJ databases">
        <title>Genome assemblies of two species of porcelain crab, Petrolisthes cinctipes and Petrolisthes manimaculis (Anomura: Porcellanidae).</title>
        <authorList>
            <person name="Angst P."/>
        </authorList>
    </citation>
    <scope>NUCLEOTIDE SEQUENCE</scope>
    <source>
        <strain evidence="1">PB745_01</strain>
        <tissue evidence="1">Gill</tissue>
    </source>
</reference>
<comment type="caution">
    <text evidence="1">The sequence shown here is derived from an EMBL/GenBank/DDBJ whole genome shotgun (WGS) entry which is preliminary data.</text>
</comment>
<sequence>MWRENEDFRHLDLNKLRCESVVFSFLFPPSHPSRGLSSFSPYRCDGWLSPHGVLRCPAGSPGYPAVLVGRPVRREVGRLVIKSGRDWENKRPGKHL</sequence>
<name>A0AAE1K8A9_PETCI</name>